<keyword evidence="5 10" id="KW-0547">Nucleotide-binding</keyword>
<evidence type="ECO:0000256" key="8">
    <source>
        <dbReference type="ARBA" id="ARBA00023146"/>
    </source>
</evidence>
<comment type="subunit">
    <text evidence="10">Tetramer of two alpha and two beta subunits.</text>
</comment>
<evidence type="ECO:0000256" key="10">
    <source>
        <dbReference type="HAMAP-Rule" id="MF_00255"/>
    </source>
</evidence>
<dbReference type="EC" id="6.1.1.14" evidence="10"/>
<dbReference type="HAMAP" id="MF_00255">
    <property type="entry name" value="Gly_tRNA_synth_beta"/>
    <property type="match status" value="1"/>
</dbReference>
<dbReference type="Pfam" id="PF02092">
    <property type="entry name" value="tRNA_synt_2f"/>
    <property type="match status" value="1"/>
</dbReference>
<dbReference type="InterPro" id="IPR006194">
    <property type="entry name" value="Gly-tRNA-synth_heterodimer"/>
</dbReference>
<evidence type="ECO:0000256" key="2">
    <source>
        <dbReference type="ARBA" id="ARBA00008226"/>
    </source>
</evidence>
<evidence type="ECO:0000313" key="12">
    <source>
        <dbReference type="EMBL" id="MBY4798049.1"/>
    </source>
</evidence>
<reference evidence="12 13" key="1">
    <citation type="submission" date="2021-08" db="EMBL/GenBank/DDBJ databases">
        <title>Collinsella faecalis sp. nov. isolated from swine faeces.</title>
        <authorList>
            <person name="Oh B.S."/>
            <person name="Lee J.H."/>
        </authorList>
    </citation>
    <scope>NUCLEOTIDE SEQUENCE [LARGE SCALE GENOMIC DNA]</scope>
    <source>
        <strain evidence="12 13">AGMB00827</strain>
    </source>
</reference>
<dbReference type="EMBL" id="JAIMFO010000007">
    <property type="protein sequence ID" value="MBY4798049.1"/>
    <property type="molecule type" value="Genomic_DNA"/>
</dbReference>
<dbReference type="Proteomes" id="UP000700908">
    <property type="component" value="Unassembled WGS sequence"/>
</dbReference>
<name>A0ABS7ML10_9ACTN</name>
<dbReference type="SUPFAM" id="SSF109604">
    <property type="entry name" value="HD-domain/PDEase-like"/>
    <property type="match status" value="1"/>
</dbReference>
<dbReference type="GO" id="GO:0004820">
    <property type="term" value="F:glycine-tRNA ligase activity"/>
    <property type="evidence" value="ECO:0007669"/>
    <property type="project" value="UniProtKB-EC"/>
</dbReference>
<keyword evidence="6 10" id="KW-0067">ATP-binding</keyword>
<dbReference type="Pfam" id="PF05746">
    <property type="entry name" value="DALR_1"/>
    <property type="match status" value="1"/>
</dbReference>
<dbReference type="PRINTS" id="PR01045">
    <property type="entry name" value="TRNASYNTHGB"/>
</dbReference>
<evidence type="ECO:0000256" key="5">
    <source>
        <dbReference type="ARBA" id="ARBA00022741"/>
    </source>
</evidence>
<dbReference type="PANTHER" id="PTHR30075:SF2">
    <property type="entry name" value="GLYCINE--TRNA LIGASE, CHLOROPLASTIC_MITOCHONDRIAL 2"/>
    <property type="match status" value="1"/>
</dbReference>
<evidence type="ECO:0000256" key="1">
    <source>
        <dbReference type="ARBA" id="ARBA00004496"/>
    </source>
</evidence>
<comment type="similarity">
    <text evidence="2 10">Belongs to the class-II aminoacyl-tRNA synthetase family.</text>
</comment>
<keyword evidence="4 10" id="KW-0436">Ligase</keyword>
<comment type="catalytic activity">
    <reaction evidence="9 10">
        <text>tRNA(Gly) + glycine + ATP = glycyl-tRNA(Gly) + AMP + diphosphate</text>
        <dbReference type="Rhea" id="RHEA:16013"/>
        <dbReference type="Rhea" id="RHEA-COMP:9664"/>
        <dbReference type="Rhea" id="RHEA-COMP:9683"/>
        <dbReference type="ChEBI" id="CHEBI:30616"/>
        <dbReference type="ChEBI" id="CHEBI:33019"/>
        <dbReference type="ChEBI" id="CHEBI:57305"/>
        <dbReference type="ChEBI" id="CHEBI:78442"/>
        <dbReference type="ChEBI" id="CHEBI:78522"/>
        <dbReference type="ChEBI" id="CHEBI:456215"/>
        <dbReference type="EC" id="6.1.1.14"/>
    </reaction>
</comment>
<keyword evidence="7 10" id="KW-0648">Protein biosynthesis</keyword>
<evidence type="ECO:0000256" key="3">
    <source>
        <dbReference type="ARBA" id="ARBA00022490"/>
    </source>
</evidence>
<dbReference type="RefSeq" id="WP_222199758.1">
    <property type="nucleotide sequence ID" value="NZ_JAIMFO010000007.1"/>
</dbReference>
<organism evidence="12 13">
    <name type="scientific">Collinsella ureilytica</name>
    <dbReference type="NCBI Taxonomy" id="2869515"/>
    <lineage>
        <taxon>Bacteria</taxon>
        <taxon>Bacillati</taxon>
        <taxon>Actinomycetota</taxon>
        <taxon>Coriobacteriia</taxon>
        <taxon>Coriobacteriales</taxon>
        <taxon>Coriobacteriaceae</taxon>
        <taxon>Collinsella</taxon>
    </lineage>
</organism>
<evidence type="ECO:0000259" key="11">
    <source>
        <dbReference type="Pfam" id="PF05746"/>
    </source>
</evidence>
<proteinExistence type="inferred from homology"/>
<protein>
    <recommendedName>
        <fullName evidence="10">Glycine--tRNA ligase beta subunit</fullName>
        <ecNumber evidence="10">6.1.1.14</ecNumber>
    </recommendedName>
    <alternativeName>
        <fullName evidence="10">Glycyl-tRNA synthetase beta subunit</fullName>
        <shortName evidence="10">GlyRS</shortName>
    </alternativeName>
</protein>
<comment type="subcellular location">
    <subcellularLocation>
        <location evidence="1 10">Cytoplasm</location>
    </subcellularLocation>
</comment>
<dbReference type="NCBIfam" id="TIGR00211">
    <property type="entry name" value="glyS"/>
    <property type="match status" value="1"/>
</dbReference>
<gene>
    <name evidence="10 12" type="primary">glyS</name>
    <name evidence="12" type="ORF">K6V98_06790</name>
</gene>
<evidence type="ECO:0000256" key="6">
    <source>
        <dbReference type="ARBA" id="ARBA00022840"/>
    </source>
</evidence>
<evidence type="ECO:0000256" key="7">
    <source>
        <dbReference type="ARBA" id="ARBA00022917"/>
    </source>
</evidence>
<dbReference type="PROSITE" id="PS50861">
    <property type="entry name" value="AA_TRNA_LIGASE_II_GLYAB"/>
    <property type="match status" value="1"/>
</dbReference>
<evidence type="ECO:0000256" key="9">
    <source>
        <dbReference type="ARBA" id="ARBA00047937"/>
    </source>
</evidence>
<accession>A0ABS7ML10</accession>
<dbReference type="InterPro" id="IPR015944">
    <property type="entry name" value="Gly-tRNA-synth_bsu"/>
</dbReference>
<keyword evidence="8 10" id="KW-0030">Aminoacyl-tRNA synthetase</keyword>
<keyword evidence="3 10" id="KW-0963">Cytoplasm</keyword>
<dbReference type="PANTHER" id="PTHR30075">
    <property type="entry name" value="GLYCYL-TRNA SYNTHETASE"/>
    <property type="match status" value="1"/>
</dbReference>
<sequence>METTRDFLLELGVEEMPSAPLTRAAAQLEPMLERGLSEAGLAHGAIRVISTPRRLAVLAEAVATTTEELREVLRGPAATIAFDEAGAPTKAAAGFARKAGIEASELIRRQDSDGREYVFAERIVPARPATPLLSHISEHLIAQLSWPNYRSQHWGSTRDTFVRPIRWICALFGSELVPCSYAGVHAGHTTRGHRVLGPGEHLVADPASYEAVLEQAFVLDAPRRAEIIRDGIARVERELGVRVDTPQKTFDEVVNLCEWPTVLVGNFDPSFLEVPSEIICESMLSHQRYFPTYDEAHQLTTAFVVVSNADPAVSQTVIDGNERVVAARLADAKFFYEEDLKVSLDEMRSRLDRVGFHEKLGSVLKKVERIEDITLAIAAEARLGAKLAAAAARAAHLSKSDLVSNAVIEFTSQQGVMGGYYALAAGEGEEVAHAIRDQYRPRFAGDELPETLSGCVLAVADKLDTISSLFAIAEPPTGSKDPYALRRAAIGVLNILRSRLEISYEPIVRATLHALAGQGVSFDAEEVETAICSFLLGRAQQMARDEGIAADTVAAISAGTVRVPQHFFDLAHALEHARAEAPETFVDLAVAYARASHLADASFAPRTSEVYPAGAEADLSFAIDQANTEVVRLMADHDYRAVISKLAGLRDPIDRFFDEVMVMDEDADLRRRRVGLLNRFVGVFADIADVGLLEGA</sequence>
<evidence type="ECO:0000256" key="4">
    <source>
        <dbReference type="ARBA" id="ARBA00022598"/>
    </source>
</evidence>
<dbReference type="InterPro" id="IPR008909">
    <property type="entry name" value="DALR_anticod-bd"/>
</dbReference>
<keyword evidence="13" id="KW-1185">Reference proteome</keyword>
<comment type="caution">
    <text evidence="12">The sequence shown here is derived from an EMBL/GenBank/DDBJ whole genome shotgun (WGS) entry which is preliminary data.</text>
</comment>
<feature type="domain" description="DALR anticodon binding" evidence="11">
    <location>
        <begin position="613"/>
        <end position="685"/>
    </location>
</feature>
<evidence type="ECO:0000313" key="13">
    <source>
        <dbReference type="Proteomes" id="UP000700908"/>
    </source>
</evidence>